<dbReference type="InterPro" id="IPR033452">
    <property type="entry name" value="GH30_C"/>
</dbReference>
<name>A0A813HWH4_POLGL</name>
<dbReference type="OrthoDB" id="408749at2759"/>
<dbReference type="GO" id="GO:0016020">
    <property type="term" value="C:membrane"/>
    <property type="evidence" value="ECO:0007669"/>
    <property type="project" value="GOC"/>
</dbReference>
<keyword evidence="7" id="KW-1185">Reference proteome</keyword>
<evidence type="ECO:0000256" key="3">
    <source>
        <dbReference type="ARBA" id="ARBA00022801"/>
    </source>
</evidence>
<keyword evidence="3" id="KW-0378">Hydrolase</keyword>
<dbReference type="Pfam" id="PF17189">
    <property type="entry name" value="Glyco_hydro_30C"/>
    <property type="match status" value="1"/>
</dbReference>
<evidence type="ECO:0008006" key="8">
    <source>
        <dbReference type="Google" id="ProtNLM"/>
    </source>
</evidence>
<dbReference type="PRINTS" id="PR00843">
    <property type="entry name" value="GLHYDRLASE30"/>
</dbReference>
<dbReference type="Proteomes" id="UP000654075">
    <property type="component" value="Unassembled WGS sequence"/>
</dbReference>
<sequence length="579" mass="64019">MKVGLSLPRLVSPVAFAVLAFAGLPVPAAAVLAVILPSLTLELSVSWKTAVVVAGAAVVGQLAFDNQLACLGGSMLRDFCRSRFGTLVYRSPLGQIWSFADQASPLQPLPRLLPRQVTMIRTARFSGERLKVVGQLELESHLPPPASPTLVLEPSVRYQTFLGFGGSFTESSADLLLQMKPVQQEMILEAYFNKETGLAYNWGRLHIGSCDFSKGNWSCLAEPGDTALQSFSIDRYQHAMLPMIRRAEKLAGHPLSLIASPWSPPAWMKDTGSMLTGGTLLPQFRAAWAQHYVRFAQAFKDEGVPLWGFTVQNEPHASTPWENCLYSAEAERDFVRDHLGPALEASELGLKLLIWDHNRDDMFARAHAIYSDPEAAKYVWGIGYHWYGDPRYEAWPAREGMLLHENLRKVHELRPDKHIIMTEACQEFGPRIGSWKLGERYAEAIIKDLDGWLEAWVDWNLILDESGGPNHVNNLVSAPIIADTARGSILFLSSYYYIGHFSRYIKPGAQRISAASNRDGLEVTGFANPDGSVVAVVLNQGDYPVDFWLQINGQSAKTEALAHSISTFIVADAAARVDT</sequence>
<evidence type="ECO:0000256" key="1">
    <source>
        <dbReference type="ARBA" id="ARBA00005382"/>
    </source>
</evidence>
<evidence type="ECO:0000259" key="4">
    <source>
        <dbReference type="Pfam" id="PF02055"/>
    </source>
</evidence>
<evidence type="ECO:0000256" key="2">
    <source>
        <dbReference type="ARBA" id="ARBA00022729"/>
    </source>
</evidence>
<accession>A0A813HWH4</accession>
<feature type="domain" description="Glycosyl hydrolase family 30 beta sandwich" evidence="5">
    <location>
        <begin position="508"/>
        <end position="568"/>
    </location>
</feature>
<proteinExistence type="inferred from homology"/>
<feature type="domain" description="Glycosyl hydrolase family 30 TIM-barrel" evidence="4">
    <location>
        <begin position="163"/>
        <end position="505"/>
    </location>
</feature>
<organism evidence="6 7">
    <name type="scientific">Polarella glacialis</name>
    <name type="common">Dinoflagellate</name>
    <dbReference type="NCBI Taxonomy" id="89957"/>
    <lineage>
        <taxon>Eukaryota</taxon>
        <taxon>Sar</taxon>
        <taxon>Alveolata</taxon>
        <taxon>Dinophyceae</taxon>
        <taxon>Suessiales</taxon>
        <taxon>Suessiaceae</taxon>
        <taxon>Polarella</taxon>
    </lineage>
</organism>
<dbReference type="InterPro" id="IPR017853">
    <property type="entry name" value="GH"/>
</dbReference>
<comment type="caution">
    <text evidence="6">The sequence shown here is derived from an EMBL/GenBank/DDBJ whole genome shotgun (WGS) entry which is preliminary data.</text>
</comment>
<dbReference type="PANTHER" id="PTHR11069">
    <property type="entry name" value="GLUCOSYLCERAMIDASE"/>
    <property type="match status" value="1"/>
</dbReference>
<dbReference type="InterPro" id="IPR033453">
    <property type="entry name" value="Glyco_hydro_30_TIM-barrel"/>
</dbReference>
<evidence type="ECO:0000313" key="6">
    <source>
        <dbReference type="EMBL" id="CAE8642096.1"/>
    </source>
</evidence>
<dbReference type="OMA" id="FGGIAWH"/>
<dbReference type="SUPFAM" id="SSF51445">
    <property type="entry name" value="(Trans)glycosidases"/>
    <property type="match status" value="1"/>
</dbReference>
<evidence type="ECO:0000313" key="7">
    <source>
        <dbReference type="Proteomes" id="UP000654075"/>
    </source>
</evidence>
<comment type="similarity">
    <text evidence="1">Belongs to the glycosyl hydrolase 30 family.</text>
</comment>
<dbReference type="GO" id="GO:0006680">
    <property type="term" value="P:glucosylceramide catabolic process"/>
    <property type="evidence" value="ECO:0007669"/>
    <property type="project" value="TreeGrafter"/>
</dbReference>
<reference evidence="6" key="1">
    <citation type="submission" date="2021-02" db="EMBL/GenBank/DDBJ databases">
        <authorList>
            <person name="Dougan E. K."/>
            <person name="Rhodes N."/>
            <person name="Thang M."/>
            <person name="Chan C."/>
        </authorList>
    </citation>
    <scope>NUCLEOTIDE SEQUENCE</scope>
</reference>
<gene>
    <name evidence="6" type="ORF">PGLA1383_LOCUS56627</name>
</gene>
<evidence type="ECO:0000259" key="5">
    <source>
        <dbReference type="Pfam" id="PF17189"/>
    </source>
</evidence>
<dbReference type="AlphaFoldDB" id="A0A813HWH4"/>
<dbReference type="InterPro" id="IPR001139">
    <property type="entry name" value="Glyco_hydro_30"/>
</dbReference>
<dbReference type="Pfam" id="PF02055">
    <property type="entry name" value="Glyco_hydro_30"/>
    <property type="match status" value="1"/>
</dbReference>
<dbReference type="EMBL" id="CAJNNV010033104">
    <property type="protein sequence ID" value="CAE8642096.1"/>
    <property type="molecule type" value="Genomic_DNA"/>
</dbReference>
<protein>
    <recommendedName>
        <fullName evidence="8">Glucosylceramidase</fullName>
    </recommendedName>
</protein>
<dbReference type="Gene3D" id="3.20.20.80">
    <property type="entry name" value="Glycosidases"/>
    <property type="match status" value="1"/>
</dbReference>
<keyword evidence="2" id="KW-0732">Signal</keyword>
<dbReference type="PANTHER" id="PTHR11069:SF23">
    <property type="entry name" value="LYSOSOMAL ACID GLUCOSYLCERAMIDASE"/>
    <property type="match status" value="1"/>
</dbReference>
<dbReference type="GO" id="GO:0004348">
    <property type="term" value="F:glucosylceramidase activity"/>
    <property type="evidence" value="ECO:0007669"/>
    <property type="project" value="InterPro"/>
</dbReference>